<evidence type="ECO:0000256" key="10">
    <source>
        <dbReference type="SAM" id="MobiDB-lite"/>
    </source>
</evidence>
<keyword evidence="4" id="KW-0410">Iron transport</keyword>
<evidence type="ECO:0000256" key="7">
    <source>
        <dbReference type="ARBA" id="ARBA00023004"/>
    </source>
</evidence>
<dbReference type="InterPro" id="IPR017871">
    <property type="entry name" value="ABC_transporter-like_CS"/>
</dbReference>
<dbReference type="Proteomes" id="UP001525379">
    <property type="component" value="Unassembled WGS sequence"/>
</dbReference>
<reference evidence="12 13" key="1">
    <citation type="submission" date="2022-04" db="EMBL/GenBank/DDBJ databases">
        <title>Human microbiome associated bacterial genomes.</title>
        <authorList>
            <person name="Sandstrom S."/>
            <person name="Salamzade R."/>
            <person name="Kalan L.R."/>
        </authorList>
    </citation>
    <scope>NUCLEOTIDE SEQUENCE [LARGE SCALE GENOMIC DNA]</scope>
    <source>
        <strain evidence="13">p3-SID1799</strain>
    </source>
</reference>
<dbReference type="Pfam" id="PF00005">
    <property type="entry name" value="ABC_tran"/>
    <property type="match status" value="1"/>
</dbReference>
<dbReference type="PROSITE" id="PS50893">
    <property type="entry name" value="ABC_TRANSPORTER_2"/>
    <property type="match status" value="1"/>
</dbReference>
<organism evidence="12 13">
    <name type="scientific">Pseudoclavibacter albus</name>
    <dbReference type="NCBI Taxonomy" id="272241"/>
    <lineage>
        <taxon>Bacteria</taxon>
        <taxon>Bacillati</taxon>
        <taxon>Actinomycetota</taxon>
        <taxon>Actinomycetes</taxon>
        <taxon>Micrococcales</taxon>
        <taxon>Microbacteriaceae</taxon>
        <taxon>Pseudoclavibacter</taxon>
    </lineage>
</organism>
<dbReference type="InterPro" id="IPR027417">
    <property type="entry name" value="P-loop_NTPase"/>
</dbReference>
<dbReference type="CDD" id="cd03214">
    <property type="entry name" value="ABC_Iron-Siderophores_B12_Hemin"/>
    <property type="match status" value="1"/>
</dbReference>
<dbReference type="InterPro" id="IPR003593">
    <property type="entry name" value="AAA+_ATPase"/>
</dbReference>
<keyword evidence="8" id="KW-0406">Ion transport</keyword>
<accession>A0ABT2HUK8</accession>
<evidence type="ECO:0000256" key="2">
    <source>
        <dbReference type="ARBA" id="ARBA00022448"/>
    </source>
</evidence>
<evidence type="ECO:0000313" key="13">
    <source>
        <dbReference type="Proteomes" id="UP001525379"/>
    </source>
</evidence>
<dbReference type="GO" id="GO:0005524">
    <property type="term" value="F:ATP binding"/>
    <property type="evidence" value="ECO:0007669"/>
    <property type="project" value="UniProtKB-KW"/>
</dbReference>
<evidence type="ECO:0000256" key="3">
    <source>
        <dbReference type="ARBA" id="ARBA00022475"/>
    </source>
</evidence>
<dbReference type="PANTHER" id="PTHR42771">
    <property type="entry name" value="IRON(3+)-HYDROXAMATE IMPORT ATP-BINDING PROTEIN FHUC"/>
    <property type="match status" value="1"/>
</dbReference>
<feature type="region of interest" description="Disordered" evidence="10">
    <location>
        <begin position="258"/>
        <end position="277"/>
    </location>
</feature>
<keyword evidence="3" id="KW-1003">Cell membrane</keyword>
<keyword evidence="6 12" id="KW-0067">ATP-binding</keyword>
<feature type="domain" description="ABC transporter" evidence="11">
    <location>
        <begin position="2"/>
        <end position="236"/>
    </location>
</feature>
<proteinExistence type="predicted"/>
<dbReference type="PANTHER" id="PTHR42771:SF3">
    <property type="entry name" value="PETROBACTIN IMPORT ATP-BINDING PROTEIN YCLP"/>
    <property type="match status" value="1"/>
</dbReference>
<feature type="compositionally biased region" description="Basic and acidic residues" evidence="10">
    <location>
        <begin position="262"/>
        <end position="277"/>
    </location>
</feature>
<comment type="subcellular location">
    <subcellularLocation>
        <location evidence="1">Cell membrane</location>
        <topology evidence="1">Peripheral membrane protein</topology>
    </subcellularLocation>
</comment>
<evidence type="ECO:0000256" key="8">
    <source>
        <dbReference type="ARBA" id="ARBA00023065"/>
    </source>
</evidence>
<evidence type="ECO:0000256" key="9">
    <source>
        <dbReference type="ARBA" id="ARBA00023136"/>
    </source>
</evidence>
<keyword evidence="5" id="KW-0547">Nucleotide-binding</keyword>
<dbReference type="EMBL" id="JALXSQ010000003">
    <property type="protein sequence ID" value="MCT2042003.1"/>
    <property type="molecule type" value="Genomic_DNA"/>
</dbReference>
<dbReference type="Gene3D" id="3.40.50.300">
    <property type="entry name" value="P-loop containing nucleotide triphosphate hydrolases"/>
    <property type="match status" value="1"/>
</dbReference>
<dbReference type="PROSITE" id="PS00211">
    <property type="entry name" value="ABC_TRANSPORTER_1"/>
    <property type="match status" value="1"/>
</dbReference>
<dbReference type="SMART" id="SM00382">
    <property type="entry name" value="AAA"/>
    <property type="match status" value="1"/>
</dbReference>
<evidence type="ECO:0000259" key="11">
    <source>
        <dbReference type="PROSITE" id="PS50893"/>
    </source>
</evidence>
<evidence type="ECO:0000256" key="1">
    <source>
        <dbReference type="ARBA" id="ARBA00004202"/>
    </source>
</evidence>
<keyword evidence="9" id="KW-0472">Membrane</keyword>
<evidence type="ECO:0000256" key="5">
    <source>
        <dbReference type="ARBA" id="ARBA00022741"/>
    </source>
</evidence>
<dbReference type="InterPro" id="IPR051535">
    <property type="entry name" value="Siderophore_ABC-ATPase"/>
</dbReference>
<gene>
    <name evidence="12" type="ORF">M3D15_01405</name>
</gene>
<dbReference type="RefSeq" id="WP_206394815.1">
    <property type="nucleotide sequence ID" value="NZ_JAFDPW010000001.1"/>
</dbReference>
<evidence type="ECO:0000256" key="6">
    <source>
        <dbReference type="ARBA" id="ARBA00022840"/>
    </source>
</evidence>
<dbReference type="InterPro" id="IPR003439">
    <property type="entry name" value="ABC_transporter-like_ATP-bd"/>
</dbReference>
<evidence type="ECO:0000313" key="12">
    <source>
        <dbReference type="EMBL" id="MCT2042003.1"/>
    </source>
</evidence>
<comment type="caution">
    <text evidence="12">The sequence shown here is derived from an EMBL/GenBank/DDBJ whole genome shotgun (WGS) entry which is preliminary data.</text>
</comment>
<keyword evidence="7" id="KW-0408">Iron</keyword>
<evidence type="ECO:0000256" key="4">
    <source>
        <dbReference type="ARBA" id="ARBA00022496"/>
    </source>
</evidence>
<keyword evidence="13" id="KW-1185">Reference proteome</keyword>
<protein>
    <submittedName>
        <fullName evidence="12">ATP-binding cassette domain-containing protein</fullName>
    </submittedName>
</protein>
<keyword evidence="2" id="KW-0813">Transport</keyword>
<dbReference type="SUPFAM" id="SSF52540">
    <property type="entry name" value="P-loop containing nucleoside triphosphate hydrolases"/>
    <property type="match status" value="1"/>
</dbReference>
<name>A0ABT2HUK8_9MICO</name>
<sequence>MISIESVAKRYGEQLIIDDVNLTIPRGGVTAVIGPNGAGKSTLLKVMSRLEPLSAGVITVDGLDVSTTKSSVLATRLAVLRQENHVTMRLTVRDLVAFGRFPHSNGKLSPRDGQHIDEALAFLGLTELADRSLDELSGGQRQRAFVAMVICQDTDYVLLDEPLNNLDMRHSVMMMQHLRRIALELGKTVVIVLHDINFASVYADRIIAMRDGRVLHEGPTNEIMTSERLAELYDLFIPIHEVEGRRIGVYYWSPQLPTRSGSRGEPRDDAERSADSV</sequence>